<comment type="caution">
    <text evidence="1">The sequence shown here is derived from an EMBL/GenBank/DDBJ whole genome shotgun (WGS) entry which is preliminary data.</text>
</comment>
<evidence type="ECO:0000313" key="2">
    <source>
        <dbReference type="Proteomes" id="UP001194696"/>
    </source>
</evidence>
<protein>
    <submittedName>
        <fullName evidence="1">Uncharacterized protein</fullName>
    </submittedName>
</protein>
<gene>
    <name evidence="1" type="ORF">BGZ96_008014</name>
</gene>
<proteinExistence type="predicted"/>
<name>A0ABQ7KDM3_9FUNG</name>
<dbReference type="Proteomes" id="UP001194696">
    <property type="component" value="Unassembled WGS sequence"/>
</dbReference>
<dbReference type="EMBL" id="JAAAIM010000043">
    <property type="protein sequence ID" value="KAG0296978.1"/>
    <property type="molecule type" value="Genomic_DNA"/>
</dbReference>
<keyword evidence="2" id="KW-1185">Reference proteome</keyword>
<accession>A0ABQ7KDM3</accession>
<reference evidence="1 2" key="1">
    <citation type="journal article" date="2020" name="Fungal Divers.">
        <title>Resolving the Mortierellaceae phylogeny through synthesis of multi-gene phylogenetics and phylogenomics.</title>
        <authorList>
            <person name="Vandepol N."/>
            <person name="Liber J."/>
            <person name="Desiro A."/>
            <person name="Na H."/>
            <person name="Kennedy M."/>
            <person name="Barry K."/>
            <person name="Grigoriev I.V."/>
            <person name="Miller A.N."/>
            <person name="O'Donnell K."/>
            <person name="Stajich J.E."/>
            <person name="Bonito G."/>
        </authorList>
    </citation>
    <scope>NUCLEOTIDE SEQUENCE [LARGE SCALE GENOMIC DNA]</scope>
    <source>
        <strain evidence="1 2">AD045</strain>
    </source>
</reference>
<sequence>MLRNQHKNDSSAGKLDKFWKVIKVYQTVEEDRLANLRMTTDAKRDALLLKSRDASGIFPGTRTTVTSLGDRQSTLALSAPERQRLTTSQAVQAQVKDELEEVNGGVPEGSKWQRRSPSQDVQAQVEVEDLFEETNEGVYTPPRKSIVLGDIPLVTKYDSLFFAVGLTPVSSLDADDA</sequence>
<evidence type="ECO:0000313" key="1">
    <source>
        <dbReference type="EMBL" id="KAG0296978.1"/>
    </source>
</evidence>
<organism evidence="1 2">
    <name type="scientific">Linnemannia gamsii</name>
    <dbReference type="NCBI Taxonomy" id="64522"/>
    <lineage>
        <taxon>Eukaryota</taxon>
        <taxon>Fungi</taxon>
        <taxon>Fungi incertae sedis</taxon>
        <taxon>Mucoromycota</taxon>
        <taxon>Mortierellomycotina</taxon>
        <taxon>Mortierellomycetes</taxon>
        <taxon>Mortierellales</taxon>
        <taxon>Mortierellaceae</taxon>
        <taxon>Linnemannia</taxon>
    </lineage>
</organism>